<reference evidence="1 2" key="1">
    <citation type="submission" date="2019-10" db="EMBL/GenBank/DDBJ databases">
        <title>New species of Slilvanegrellaceae.</title>
        <authorList>
            <person name="Pitt A."/>
            <person name="Hahn M.W."/>
        </authorList>
    </citation>
    <scope>NUCLEOTIDE SEQUENCE [LARGE SCALE GENOMIC DNA]</scope>
    <source>
        <strain evidence="1 2">SP-Ram-0.45-NSY-1</strain>
    </source>
</reference>
<dbReference type="EMBL" id="WFLM01000004">
    <property type="protein sequence ID" value="KAB8037716.1"/>
    <property type="molecule type" value="Genomic_DNA"/>
</dbReference>
<dbReference type="Proteomes" id="UP000437748">
    <property type="component" value="Unassembled WGS sequence"/>
</dbReference>
<evidence type="ECO:0000313" key="2">
    <source>
        <dbReference type="Proteomes" id="UP000437748"/>
    </source>
</evidence>
<dbReference type="RefSeq" id="WP_153420793.1">
    <property type="nucleotide sequence ID" value="NZ_WFLM01000004.1"/>
</dbReference>
<keyword evidence="2" id="KW-1185">Reference proteome</keyword>
<name>A0A6N6VSN8_9BACT</name>
<sequence length="84" mass="9399">MTMQEHSLFDLLVLSLGNAALVGLGIVPEPGSNAHHKDIESAKYNIELLETLQKKTKGNLSQSEEEMLSSLLYDLRLKYVEARK</sequence>
<protein>
    <submittedName>
        <fullName evidence="1">DUF1844 domain-containing protein</fullName>
    </submittedName>
</protein>
<organism evidence="1 2">
    <name type="scientific">Silvanigrella paludirubra</name>
    <dbReference type="NCBI Taxonomy" id="2499159"/>
    <lineage>
        <taxon>Bacteria</taxon>
        <taxon>Pseudomonadati</taxon>
        <taxon>Bdellovibrionota</taxon>
        <taxon>Oligoflexia</taxon>
        <taxon>Silvanigrellales</taxon>
        <taxon>Silvanigrellaceae</taxon>
        <taxon>Silvanigrella</taxon>
    </lineage>
</organism>
<gene>
    <name evidence="1" type="ORF">GCL60_11120</name>
</gene>
<dbReference type="Pfam" id="PF08899">
    <property type="entry name" value="DUF1844"/>
    <property type="match status" value="1"/>
</dbReference>
<dbReference type="InterPro" id="IPR014995">
    <property type="entry name" value="DUF1844"/>
</dbReference>
<accession>A0A6N6VSN8</accession>
<dbReference type="OrthoDB" id="5295872at2"/>
<comment type="caution">
    <text evidence="1">The sequence shown here is derived from an EMBL/GenBank/DDBJ whole genome shotgun (WGS) entry which is preliminary data.</text>
</comment>
<evidence type="ECO:0000313" key="1">
    <source>
        <dbReference type="EMBL" id="KAB8037716.1"/>
    </source>
</evidence>
<dbReference type="AlphaFoldDB" id="A0A6N6VSN8"/>
<proteinExistence type="predicted"/>